<accession>A0A540W1U5</accession>
<dbReference type="Gene3D" id="3.30.530.20">
    <property type="match status" value="1"/>
</dbReference>
<name>A0A540W1U5_9ACTN</name>
<dbReference type="Proteomes" id="UP000319103">
    <property type="component" value="Unassembled WGS sequence"/>
</dbReference>
<dbReference type="EMBL" id="VIGB01000003">
    <property type="protein sequence ID" value="TQF02998.1"/>
    <property type="molecule type" value="Genomic_DNA"/>
</dbReference>
<sequence>MSIAHPDDSIDQIDPKPYRFSRVTWVNATPAAAYELISNVGNVSKWSPNVADAVYDEGAGPREGDWFTGHNEAGDARWTSRSQVSRAEPGVGFGYVVAGVDNGIVQWEWTFQESGSGCEVRQTWQLLRTDPVLGKTRADVDNMRDLMTGSVEATLVSLARWIAENPAN</sequence>
<dbReference type="InterPro" id="IPR023393">
    <property type="entry name" value="START-like_dom_sf"/>
</dbReference>
<dbReference type="CDD" id="cd07812">
    <property type="entry name" value="SRPBCC"/>
    <property type="match status" value="1"/>
</dbReference>
<dbReference type="RefSeq" id="WP_141633681.1">
    <property type="nucleotide sequence ID" value="NZ_VIGB01000003.1"/>
</dbReference>
<dbReference type="SUPFAM" id="SSF55961">
    <property type="entry name" value="Bet v1-like"/>
    <property type="match status" value="1"/>
</dbReference>
<dbReference type="Pfam" id="PF10604">
    <property type="entry name" value="Polyketide_cyc2"/>
    <property type="match status" value="1"/>
</dbReference>
<proteinExistence type="predicted"/>
<keyword evidence="2" id="KW-1185">Reference proteome</keyword>
<dbReference type="AlphaFoldDB" id="A0A540W1U5"/>
<evidence type="ECO:0000313" key="1">
    <source>
        <dbReference type="EMBL" id="TQF02998.1"/>
    </source>
</evidence>
<gene>
    <name evidence="1" type="ORF">E6W39_12915</name>
</gene>
<dbReference type="OrthoDB" id="3779334at2"/>
<evidence type="ECO:0000313" key="2">
    <source>
        <dbReference type="Proteomes" id="UP000319103"/>
    </source>
</evidence>
<reference evidence="1 2" key="1">
    <citation type="submission" date="2019-06" db="EMBL/GenBank/DDBJ databases">
        <title>Description of Kitasatospora acidophila sp. nov. isolated from pine grove soil, and reclassification of Streptomyces novaecaesareae to Kitasatospora novaeceasareae comb. nov.</title>
        <authorList>
            <person name="Kim M.J."/>
        </authorList>
    </citation>
    <scope>NUCLEOTIDE SEQUENCE [LARGE SCALE GENOMIC DNA]</scope>
    <source>
        <strain evidence="1 2">MMS16-CNU292</strain>
    </source>
</reference>
<dbReference type="InterPro" id="IPR019587">
    <property type="entry name" value="Polyketide_cyclase/dehydratase"/>
</dbReference>
<comment type="caution">
    <text evidence="1">The sequence shown here is derived from an EMBL/GenBank/DDBJ whole genome shotgun (WGS) entry which is preliminary data.</text>
</comment>
<organism evidence="1 2">
    <name type="scientific">Kitasatospora acidiphila</name>
    <dbReference type="NCBI Taxonomy" id="2567942"/>
    <lineage>
        <taxon>Bacteria</taxon>
        <taxon>Bacillati</taxon>
        <taxon>Actinomycetota</taxon>
        <taxon>Actinomycetes</taxon>
        <taxon>Kitasatosporales</taxon>
        <taxon>Streptomycetaceae</taxon>
        <taxon>Kitasatospora</taxon>
    </lineage>
</organism>
<protein>
    <submittedName>
        <fullName evidence="1">SRPBCC family protein</fullName>
    </submittedName>
</protein>